<keyword evidence="3" id="KW-0805">Transcription regulation</keyword>
<dbReference type="PANTHER" id="PTHR47997:SF87">
    <property type="entry name" value="TRANSCRIPTION FACTOR MYB26"/>
    <property type="match status" value="1"/>
</dbReference>
<dbReference type="Pfam" id="PF00249">
    <property type="entry name" value="Myb_DNA-binding"/>
    <property type="match status" value="2"/>
</dbReference>
<feature type="domain" description="HTH myb-type" evidence="8">
    <location>
        <begin position="66"/>
        <end position="116"/>
    </location>
</feature>
<dbReference type="OrthoDB" id="2143914at2759"/>
<evidence type="ECO:0000256" key="3">
    <source>
        <dbReference type="ARBA" id="ARBA00023015"/>
    </source>
</evidence>
<dbReference type="SUPFAM" id="SSF46689">
    <property type="entry name" value="Homeodomain-like"/>
    <property type="match status" value="1"/>
</dbReference>
<gene>
    <name evidence="9" type="ORF">F3Y22_tig00110578pilonHSYRG00057</name>
</gene>
<reference evidence="9" key="1">
    <citation type="submission" date="2019-09" db="EMBL/GenBank/DDBJ databases">
        <title>Draft genome information of white flower Hibiscus syriacus.</title>
        <authorList>
            <person name="Kim Y.-M."/>
        </authorList>
    </citation>
    <scope>NUCLEOTIDE SEQUENCE [LARGE SCALE GENOMIC DNA]</scope>
    <source>
        <strain evidence="9">YM2019G1</strain>
    </source>
</reference>
<feature type="domain" description="HTH myb-type" evidence="8">
    <location>
        <begin position="9"/>
        <end position="65"/>
    </location>
</feature>
<proteinExistence type="predicted"/>
<dbReference type="PANTHER" id="PTHR47997">
    <property type="entry name" value="MYB DOMAIN PROTEIN 55"/>
    <property type="match status" value="1"/>
</dbReference>
<feature type="domain" description="Myb-like" evidence="7">
    <location>
        <begin position="9"/>
        <end position="61"/>
    </location>
</feature>
<dbReference type="CDD" id="cd00167">
    <property type="entry name" value="SANT"/>
    <property type="match status" value="2"/>
</dbReference>
<evidence type="ECO:0000256" key="2">
    <source>
        <dbReference type="ARBA" id="ARBA00022737"/>
    </source>
</evidence>
<dbReference type="InterPro" id="IPR017930">
    <property type="entry name" value="Myb_dom"/>
</dbReference>
<dbReference type="FunFam" id="1.10.10.60:FF:000140">
    <property type="entry name" value="Myb transcription factor"/>
    <property type="match status" value="1"/>
</dbReference>
<evidence type="ECO:0000313" key="9">
    <source>
        <dbReference type="EMBL" id="KAE8699427.1"/>
    </source>
</evidence>
<dbReference type="GO" id="GO:0005634">
    <property type="term" value="C:nucleus"/>
    <property type="evidence" value="ECO:0007669"/>
    <property type="project" value="UniProtKB-SubCell"/>
</dbReference>
<comment type="subcellular location">
    <subcellularLocation>
        <location evidence="1">Nucleus</location>
    </subcellularLocation>
</comment>
<feature type="domain" description="Myb-like" evidence="7">
    <location>
        <begin position="62"/>
        <end position="112"/>
    </location>
</feature>
<keyword evidence="10" id="KW-1185">Reference proteome</keyword>
<dbReference type="GO" id="GO:0003677">
    <property type="term" value="F:DNA binding"/>
    <property type="evidence" value="ECO:0007669"/>
    <property type="project" value="UniProtKB-KW"/>
</dbReference>
<evidence type="ECO:0000256" key="1">
    <source>
        <dbReference type="ARBA" id="ARBA00004123"/>
    </source>
</evidence>
<accession>A0A6A3A6Q9</accession>
<dbReference type="Gene3D" id="1.10.10.60">
    <property type="entry name" value="Homeodomain-like"/>
    <property type="match status" value="2"/>
</dbReference>
<organism evidence="9 10">
    <name type="scientific">Hibiscus syriacus</name>
    <name type="common">Rose of Sharon</name>
    <dbReference type="NCBI Taxonomy" id="106335"/>
    <lineage>
        <taxon>Eukaryota</taxon>
        <taxon>Viridiplantae</taxon>
        <taxon>Streptophyta</taxon>
        <taxon>Embryophyta</taxon>
        <taxon>Tracheophyta</taxon>
        <taxon>Spermatophyta</taxon>
        <taxon>Magnoliopsida</taxon>
        <taxon>eudicotyledons</taxon>
        <taxon>Gunneridae</taxon>
        <taxon>Pentapetalae</taxon>
        <taxon>rosids</taxon>
        <taxon>malvids</taxon>
        <taxon>Malvales</taxon>
        <taxon>Malvaceae</taxon>
        <taxon>Malvoideae</taxon>
        <taxon>Hibiscus</taxon>
    </lineage>
</organism>
<protein>
    <submittedName>
        <fullName evidence="9">Transcription factor MYB26</fullName>
    </submittedName>
</protein>
<dbReference type="SMART" id="SM00717">
    <property type="entry name" value="SANT"/>
    <property type="match status" value="2"/>
</dbReference>
<evidence type="ECO:0000256" key="5">
    <source>
        <dbReference type="ARBA" id="ARBA00023163"/>
    </source>
</evidence>
<name>A0A6A3A6Q9_HIBSY</name>
<evidence type="ECO:0000313" key="10">
    <source>
        <dbReference type="Proteomes" id="UP000436088"/>
    </source>
</evidence>
<sequence length="342" mass="38190">MGHHSCCNKEKVKRGLWSPEEDEKLINYVTTYGHGCWSSVPRLAGLQRCGKSCRLRWINYLRPDLKRGSFSPQEAALIIELHGILGNRWAQIAKHLPGRTDNEVKNFWNSSIKKRFITHDVAPFASLVDVHNPKPPEEAPDFVSLNVNPNLILGEQRDQLYLSPSASVLQSFVHDADFKPIPSNDTADLIHHHFPLTPMLPPLSNTASFDPSWSLPFVAPQHDLGDHPQNKKYHVPNLSNEVVQDIVSDMLVNQIAGVNPYEFDPLMETQTVPKLCEILKGNLCNMPLTSVSLENIDPLVSRLSSCFPISAGSSYSQDMHVATNQMEIVDTIITSMPLSSSS</sequence>
<dbReference type="Proteomes" id="UP000436088">
    <property type="component" value="Unassembled WGS sequence"/>
</dbReference>
<evidence type="ECO:0000259" key="8">
    <source>
        <dbReference type="PROSITE" id="PS51294"/>
    </source>
</evidence>
<keyword evidence="6" id="KW-0539">Nucleus</keyword>
<dbReference type="PROSITE" id="PS50090">
    <property type="entry name" value="MYB_LIKE"/>
    <property type="match status" value="2"/>
</dbReference>
<comment type="caution">
    <text evidence="9">The sequence shown here is derived from an EMBL/GenBank/DDBJ whole genome shotgun (WGS) entry which is preliminary data.</text>
</comment>
<evidence type="ECO:0000259" key="7">
    <source>
        <dbReference type="PROSITE" id="PS50090"/>
    </source>
</evidence>
<dbReference type="InterPro" id="IPR051953">
    <property type="entry name" value="Plant_SW-associated_TFs"/>
</dbReference>
<evidence type="ECO:0000256" key="6">
    <source>
        <dbReference type="ARBA" id="ARBA00023242"/>
    </source>
</evidence>
<dbReference type="PROSITE" id="PS51294">
    <property type="entry name" value="HTH_MYB"/>
    <property type="match status" value="2"/>
</dbReference>
<dbReference type="FunFam" id="1.10.10.60:FF:000185">
    <property type="entry name" value="MYB transcription factor"/>
    <property type="match status" value="1"/>
</dbReference>
<keyword evidence="4" id="KW-0238">DNA-binding</keyword>
<keyword evidence="2" id="KW-0677">Repeat</keyword>
<dbReference type="InterPro" id="IPR009057">
    <property type="entry name" value="Homeodomain-like_sf"/>
</dbReference>
<keyword evidence="5" id="KW-0804">Transcription</keyword>
<dbReference type="AlphaFoldDB" id="A0A6A3A6Q9"/>
<dbReference type="EMBL" id="VEPZ02001038">
    <property type="protein sequence ID" value="KAE8699427.1"/>
    <property type="molecule type" value="Genomic_DNA"/>
</dbReference>
<evidence type="ECO:0000256" key="4">
    <source>
        <dbReference type="ARBA" id="ARBA00023125"/>
    </source>
</evidence>
<dbReference type="InterPro" id="IPR001005">
    <property type="entry name" value="SANT/Myb"/>
</dbReference>